<feature type="domain" description="FAD-binding" evidence="6">
    <location>
        <begin position="4"/>
        <end position="356"/>
    </location>
</feature>
<comment type="similarity">
    <text evidence="1">Belongs to the paxM FAD-dependent monooxygenase family.</text>
</comment>
<dbReference type="GO" id="GO:0004497">
    <property type="term" value="F:monooxygenase activity"/>
    <property type="evidence" value="ECO:0007669"/>
    <property type="project" value="UniProtKB-KW"/>
</dbReference>
<reference evidence="7 8" key="1">
    <citation type="journal article" date="2020" name="Microbiol. Resour. Announc.">
        <title>Draft Genome Sequence of a Cladosporium Species Isolated from the Mesophotic Ascidian Didemnum maculosum.</title>
        <authorList>
            <person name="Gioti A."/>
            <person name="Siaperas R."/>
            <person name="Nikolaivits E."/>
            <person name="Le Goff G."/>
            <person name="Ouazzani J."/>
            <person name="Kotoulas G."/>
            <person name="Topakas E."/>
        </authorList>
    </citation>
    <scope>NUCLEOTIDE SEQUENCE [LARGE SCALE GENOMIC DNA]</scope>
    <source>
        <strain evidence="7 8">TM138-S3</strain>
    </source>
</reference>
<keyword evidence="5" id="KW-0503">Monooxygenase</keyword>
<gene>
    <name evidence="7" type="ORF">WHR41_06301</name>
</gene>
<sequence length="408" mass="45484">MPINVAIIGSGLCGLACAISLRREGHHVTLYERYDFSGEVGSNISCASNGSRFLQKWGVDIERARPVVLTDMVWHDWSTGQITSKYPFGDYKGKFGTHYYSFHRRDIHAELKRTATSTEGQGPPAKLLLNHKAIGIDAERGWVKFENGLEITADLVIAADGIRSELRTAMGVETIATPSTSCCFRCIVTIETLEELGLTEYVTRNAIEYWGGMGIEKIVMSPAAGGDMICCYCFYPASKNDTREDGWNFSATPQQLVETFDTIEPNMKRLFARAEDIKMWRLYDHKPYTYWVKGKVALAGDSAHPMMPDQSQGAVSAFEDAGALGMIFSAENVRKESVGVLLKRYESLRKPRATMLQAASLRARLDLTERIGWSSVDKKPGKLTIEDVAGYKMEKHISTSWPELTVSF</sequence>
<dbReference type="InterPro" id="IPR036188">
    <property type="entry name" value="FAD/NAD-bd_sf"/>
</dbReference>
<dbReference type="PANTHER" id="PTHR13789">
    <property type="entry name" value="MONOOXYGENASE"/>
    <property type="match status" value="1"/>
</dbReference>
<dbReference type="PANTHER" id="PTHR13789:SF172">
    <property type="entry name" value="HYDROXYLASE, PUTATIVE (AFU_ORTHOLOGUE AFUA_1G12410)-RELATED"/>
    <property type="match status" value="1"/>
</dbReference>
<dbReference type="InterPro" id="IPR050493">
    <property type="entry name" value="FAD-dep_Monooxygenase_BioMet"/>
</dbReference>
<dbReference type="GeneID" id="96007744"/>
<keyword evidence="2" id="KW-0285">Flavoprotein</keyword>
<dbReference type="InterPro" id="IPR002938">
    <property type="entry name" value="FAD-bd"/>
</dbReference>
<dbReference type="Gene3D" id="3.50.50.60">
    <property type="entry name" value="FAD/NAD(P)-binding domain"/>
    <property type="match status" value="1"/>
</dbReference>
<proteinExistence type="inferred from homology"/>
<keyword evidence="3" id="KW-0274">FAD</keyword>
<dbReference type="Proteomes" id="UP000803884">
    <property type="component" value="Unassembled WGS sequence"/>
</dbReference>
<evidence type="ECO:0000259" key="6">
    <source>
        <dbReference type="Pfam" id="PF01494"/>
    </source>
</evidence>
<evidence type="ECO:0000256" key="4">
    <source>
        <dbReference type="ARBA" id="ARBA00023002"/>
    </source>
</evidence>
<evidence type="ECO:0000256" key="5">
    <source>
        <dbReference type="ARBA" id="ARBA00023033"/>
    </source>
</evidence>
<accession>A0AB34KI17</accession>
<dbReference type="PRINTS" id="PR00420">
    <property type="entry name" value="RNGMNOXGNASE"/>
</dbReference>
<keyword evidence="8" id="KW-1185">Reference proteome</keyword>
<evidence type="ECO:0000256" key="1">
    <source>
        <dbReference type="ARBA" id="ARBA00007992"/>
    </source>
</evidence>
<dbReference type="SUPFAM" id="SSF54373">
    <property type="entry name" value="FAD-linked reductases, C-terminal domain"/>
    <property type="match status" value="1"/>
</dbReference>
<protein>
    <recommendedName>
        <fullName evidence="6">FAD-binding domain-containing protein</fullName>
    </recommendedName>
</protein>
<dbReference type="RefSeq" id="XP_069227506.1">
    <property type="nucleotide sequence ID" value="XM_069374906.1"/>
</dbReference>
<dbReference type="EMBL" id="JAAQHG020000026">
    <property type="protein sequence ID" value="KAL1584400.1"/>
    <property type="molecule type" value="Genomic_DNA"/>
</dbReference>
<evidence type="ECO:0000256" key="2">
    <source>
        <dbReference type="ARBA" id="ARBA00022630"/>
    </source>
</evidence>
<keyword evidence="4" id="KW-0560">Oxidoreductase</keyword>
<dbReference type="Pfam" id="PF01494">
    <property type="entry name" value="FAD_binding_3"/>
    <property type="match status" value="1"/>
</dbReference>
<organism evidence="7 8">
    <name type="scientific">Cladosporium halotolerans</name>
    <dbReference type="NCBI Taxonomy" id="1052096"/>
    <lineage>
        <taxon>Eukaryota</taxon>
        <taxon>Fungi</taxon>
        <taxon>Dikarya</taxon>
        <taxon>Ascomycota</taxon>
        <taxon>Pezizomycotina</taxon>
        <taxon>Dothideomycetes</taxon>
        <taxon>Dothideomycetidae</taxon>
        <taxon>Cladosporiales</taxon>
        <taxon>Cladosporiaceae</taxon>
        <taxon>Cladosporium</taxon>
    </lineage>
</organism>
<evidence type="ECO:0000313" key="8">
    <source>
        <dbReference type="Proteomes" id="UP000803884"/>
    </source>
</evidence>
<comment type="caution">
    <text evidence="7">The sequence shown here is derived from an EMBL/GenBank/DDBJ whole genome shotgun (WGS) entry which is preliminary data.</text>
</comment>
<name>A0AB34KI17_9PEZI</name>
<dbReference type="SUPFAM" id="SSF51905">
    <property type="entry name" value="FAD/NAD(P)-binding domain"/>
    <property type="match status" value="1"/>
</dbReference>
<evidence type="ECO:0000313" key="7">
    <source>
        <dbReference type="EMBL" id="KAL1584400.1"/>
    </source>
</evidence>
<evidence type="ECO:0000256" key="3">
    <source>
        <dbReference type="ARBA" id="ARBA00022827"/>
    </source>
</evidence>
<dbReference type="GO" id="GO:0071949">
    <property type="term" value="F:FAD binding"/>
    <property type="evidence" value="ECO:0007669"/>
    <property type="project" value="InterPro"/>
</dbReference>
<dbReference type="AlphaFoldDB" id="A0AB34KI17"/>